<sequence>MVLRNRGVQGNNRPQGNDYASYNPFSLFTFEQTLPLFPDAISTFSVKLYFRIARRPPMTAGLLMVARRAGSKANRQWRVDREQRSAFTACQGLCRGPFGPIMLGELVAKRGNGCSQIVAPRHQGTCGHWKCKVAGVARGTALQFGLDALIKQARDVVQIPHYCFRLSPGPLKRVDRGEALAFLDGALFGLCGVGSLNSCLKMVLPGHLSLRDGTRPD</sequence>
<dbReference type="RefSeq" id="WP_171713410.1">
    <property type="nucleotide sequence ID" value="NZ_JAAVLW010000011.1"/>
</dbReference>
<evidence type="ECO:0000313" key="1">
    <source>
        <dbReference type="EMBL" id="NOJ50365.1"/>
    </source>
</evidence>
<protein>
    <submittedName>
        <fullName evidence="1">Uncharacterized protein</fullName>
    </submittedName>
</protein>
<name>A0A7Y4H9X5_9BRAD</name>
<dbReference type="EMBL" id="JAAVLW010000011">
    <property type="protein sequence ID" value="NOJ50365.1"/>
    <property type="molecule type" value="Genomic_DNA"/>
</dbReference>
<proteinExistence type="predicted"/>
<organism evidence="1 2">
    <name type="scientific">Bradyrhizobium archetypum</name>
    <dbReference type="NCBI Taxonomy" id="2721160"/>
    <lineage>
        <taxon>Bacteria</taxon>
        <taxon>Pseudomonadati</taxon>
        <taxon>Pseudomonadota</taxon>
        <taxon>Alphaproteobacteria</taxon>
        <taxon>Hyphomicrobiales</taxon>
        <taxon>Nitrobacteraceae</taxon>
        <taxon>Bradyrhizobium</taxon>
    </lineage>
</organism>
<reference evidence="1 2" key="1">
    <citation type="submission" date="2020-03" db="EMBL/GenBank/DDBJ databases">
        <title>Bradyrhizobium diversity isolated from nodules of Muelleranthus trifoliolatus.</title>
        <authorList>
            <person name="Klepa M."/>
            <person name="Helene L."/>
            <person name="Hungria M."/>
        </authorList>
    </citation>
    <scope>NUCLEOTIDE SEQUENCE [LARGE SCALE GENOMIC DNA]</scope>
    <source>
        <strain evidence="1 2">WSM 1744</strain>
    </source>
</reference>
<keyword evidence="2" id="KW-1185">Reference proteome</keyword>
<dbReference type="Proteomes" id="UP000528734">
    <property type="component" value="Unassembled WGS sequence"/>
</dbReference>
<dbReference type="AlphaFoldDB" id="A0A7Y4H9X5"/>
<gene>
    <name evidence="1" type="ORF">HCN50_29705</name>
</gene>
<accession>A0A7Y4H9X5</accession>
<comment type="caution">
    <text evidence="1">The sequence shown here is derived from an EMBL/GenBank/DDBJ whole genome shotgun (WGS) entry which is preliminary data.</text>
</comment>
<evidence type="ECO:0000313" key="2">
    <source>
        <dbReference type="Proteomes" id="UP000528734"/>
    </source>
</evidence>